<comment type="caution">
    <text evidence="1">The sequence shown here is derived from an EMBL/GenBank/DDBJ whole genome shotgun (WGS) entry which is preliminary data.</text>
</comment>
<proteinExistence type="predicted"/>
<dbReference type="OMA" id="EKPPYQF"/>
<sequence length="184" mass="22052">MNDHLQRIHNDTINSAYVSFAKRYKPRNASLAQQHDINNNPIQIQPSKKRVKPRYLTPTRNIQSFQDRIIALPVISSSPKSKYYVSNLFTPSDCKKKDPYFKDWNQKFDHLLCGTLRKFNLNQEQKLFNQSFTQEEQLQMIKIFKEKPPYQFTKKNKQRSQKNKDLDEDFAIHDISQYFYKLQD</sequence>
<evidence type="ECO:0000313" key="1">
    <source>
        <dbReference type="EMBL" id="CAD8049167.1"/>
    </source>
</evidence>
<keyword evidence="2" id="KW-1185">Reference proteome</keyword>
<dbReference type="EMBL" id="CAJJDM010000010">
    <property type="protein sequence ID" value="CAD8049167.1"/>
    <property type="molecule type" value="Genomic_DNA"/>
</dbReference>
<protein>
    <submittedName>
        <fullName evidence="1">Uncharacterized protein</fullName>
    </submittedName>
</protein>
<dbReference type="Proteomes" id="UP000688137">
    <property type="component" value="Unassembled WGS sequence"/>
</dbReference>
<name>A0A8S1K2R2_PARPR</name>
<reference evidence="1" key="1">
    <citation type="submission" date="2021-01" db="EMBL/GenBank/DDBJ databases">
        <authorList>
            <consortium name="Genoscope - CEA"/>
            <person name="William W."/>
        </authorList>
    </citation>
    <scope>NUCLEOTIDE SEQUENCE</scope>
</reference>
<dbReference type="AlphaFoldDB" id="A0A8S1K2R2"/>
<accession>A0A8S1K2R2</accession>
<gene>
    <name evidence="1" type="ORF">PPRIM_AZ9-3.1.T0130280</name>
</gene>
<evidence type="ECO:0000313" key="2">
    <source>
        <dbReference type="Proteomes" id="UP000688137"/>
    </source>
</evidence>
<organism evidence="1 2">
    <name type="scientific">Paramecium primaurelia</name>
    <dbReference type="NCBI Taxonomy" id="5886"/>
    <lineage>
        <taxon>Eukaryota</taxon>
        <taxon>Sar</taxon>
        <taxon>Alveolata</taxon>
        <taxon>Ciliophora</taxon>
        <taxon>Intramacronucleata</taxon>
        <taxon>Oligohymenophorea</taxon>
        <taxon>Peniculida</taxon>
        <taxon>Parameciidae</taxon>
        <taxon>Paramecium</taxon>
    </lineage>
</organism>